<feature type="domain" description="Rad4 beta-hairpin" evidence="8">
    <location>
        <begin position="480"/>
        <end position="530"/>
    </location>
</feature>
<evidence type="ECO:0000256" key="6">
    <source>
        <dbReference type="ARBA" id="ARBA00023242"/>
    </source>
</evidence>
<dbReference type="InterPro" id="IPR004583">
    <property type="entry name" value="DNA_repair_Rad4"/>
</dbReference>
<comment type="similarity">
    <text evidence="2">Belongs to the XPC family.</text>
</comment>
<evidence type="ECO:0000259" key="8">
    <source>
        <dbReference type="SMART" id="SM01030"/>
    </source>
</evidence>
<dbReference type="GO" id="GO:0071942">
    <property type="term" value="C:XPC complex"/>
    <property type="evidence" value="ECO:0007669"/>
    <property type="project" value="TreeGrafter"/>
</dbReference>
<dbReference type="Gene3D" id="2.20.20.110">
    <property type="entry name" value="Rad4, beta-hairpin domain BHD1"/>
    <property type="match status" value="1"/>
</dbReference>
<keyword evidence="6" id="KW-0539">Nucleus</keyword>
<feature type="compositionally biased region" description="Basic and acidic residues" evidence="7">
    <location>
        <begin position="85"/>
        <end position="95"/>
    </location>
</feature>
<dbReference type="InterPro" id="IPR018326">
    <property type="entry name" value="Rad4_beta-hairpin_dom1"/>
</dbReference>
<feature type="region of interest" description="Disordered" evidence="7">
    <location>
        <begin position="1"/>
        <end position="108"/>
    </location>
</feature>
<dbReference type="AlphaFoldDB" id="A0A4T0FPS6"/>
<dbReference type="SUPFAM" id="SSF54001">
    <property type="entry name" value="Cysteine proteinases"/>
    <property type="match status" value="1"/>
</dbReference>
<dbReference type="InterPro" id="IPR018327">
    <property type="entry name" value="BHD_2"/>
</dbReference>
<dbReference type="GO" id="GO:0003697">
    <property type="term" value="F:single-stranded DNA binding"/>
    <property type="evidence" value="ECO:0007669"/>
    <property type="project" value="TreeGrafter"/>
</dbReference>
<dbReference type="InterPro" id="IPR038765">
    <property type="entry name" value="Papain-like_cys_pep_sf"/>
</dbReference>
<evidence type="ECO:0000256" key="3">
    <source>
        <dbReference type="ARBA" id="ARBA00022763"/>
    </source>
</evidence>
<dbReference type="InterPro" id="IPR018328">
    <property type="entry name" value="Rad4_beta-hairpin_dom3"/>
</dbReference>
<dbReference type="EMBL" id="SPNW01000019">
    <property type="protein sequence ID" value="TIA90439.1"/>
    <property type="molecule type" value="Genomic_DNA"/>
</dbReference>
<keyword evidence="4" id="KW-0238">DNA-binding</keyword>
<dbReference type="SMART" id="SM01031">
    <property type="entry name" value="BHD_2"/>
    <property type="match status" value="1"/>
</dbReference>
<feature type="domain" description="Rad4 beta-hairpin" evidence="10">
    <location>
        <begin position="602"/>
        <end position="676"/>
    </location>
</feature>
<evidence type="ECO:0000313" key="11">
    <source>
        <dbReference type="EMBL" id="TIA90439.1"/>
    </source>
</evidence>
<sequence>MSSSDDFEMEEVQVPAAGDGGADGVHGVQGDAADAADAADTTASTNLHAASSDDDQGQWEEVDADVNAGAADKAPENLQITLDKSAVEKTPETKTARPKRAGPSPEERAARLHSHKIHAVALLANAKHRNKLLNDELLHARMLSLVPIHYQLAFSALTPSNIPDPIERSRLFDKALKRLMDWWRSSFEIDWSLLTPLTKPYADVQEELKSKRKGRQSAQDNDQYEVIRSEKSLQKRALQMRGSRDMSAQLFTALCRALNVPARLVVSLQAVPYRVQSQTATAKPAVISLDDSDAEAGTSSAPDTRFMTWEQRQKSGFKGTDEAFIRGEAISADRAPPIVRLSSHQRKKKKNTPNKSDTFDTQSPPIFWTEVFSRPDGKWIVVDPIRNMIRTKARNMMDPGSAYKYNKMTYVIAFEEDGYAKDVTARYAKQYGTRTVKQRPPTTKNGGDWWERVMSSRGVARPYRLARDDVEDAELHQAAFSEPMPQSMQGFKDHPVYVLARHLKREEVVNPPREIGRFKGEVVYPRANVQLLKTSENWLRQGRVVVEGAQPLKRVKQRAVTIGKRRAQEAAALAGEEELMQGLYSRAQTELYQAPPVVDGRVPKNKFGNIDLYTPTMLPQGGAHLPQKGIAKIAKKLGVDYGEAVTGFEFRQRKANPVLTGIVVDATQKEAVVDAYEEWQSQQAEKELEKQTKEVYKQWQKLVQGLRIRERLKEYRGADMQPHEQGGGTATKKGAASKKKDSGAQPTPPPPPSHLPSEIKQYAPGTYEQSLDTITKAQKALPARTRVREDGGTSTADEAGIDEDLEEVGVESDSEMQQQQHSLEVEVPAKLGQPVTLDALIQQQEEERKGSAQKVAEDADSTHVPETRLRKRPSSLKRARQSSSENTQQRVTRSRVSRGGRNDRTMENERAVKVALEISDEEDANDDDDDDDDDLSDAEVHAPVDPSSDDYDE</sequence>
<feature type="compositionally biased region" description="Basic and acidic residues" evidence="7">
    <location>
        <begin position="845"/>
        <end position="868"/>
    </location>
</feature>
<dbReference type="FunFam" id="3.30.70.2460:FF:000001">
    <property type="entry name" value="DNA repair protein Rad4 family"/>
    <property type="match status" value="1"/>
</dbReference>
<evidence type="ECO:0000256" key="2">
    <source>
        <dbReference type="ARBA" id="ARBA00009525"/>
    </source>
</evidence>
<feature type="domain" description="Rad4 beta-hairpin" evidence="9">
    <location>
        <begin position="532"/>
        <end position="595"/>
    </location>
</feature>
<feature type="region of interest" description="Disordered" evidence="7">
    <location>
        <begin position="716"/>
        <end position="953"/>
    </location>
</feature>
<protein>
    <recommendedName>
        <fullName evidence="13">Rad4 beta-hairpin domain-containing protein</fullName>
    </recommendedName>
</protein>
<feature type="compositionally biased region" description="Acidic residues" evidence="7">
    <location>
        <begin position="799"/>
        <end position="814"/>
    </location>
</feature>
<dbReference type="GO" id="GO:0006298">
    <property type="term" value="P:mismatch repair"/>
    <property type="evidence" value="ECO:0007669"/>
    <property type="project" value="TreeGrafter"/>
</dbReference>
<dbReference type="GO" id="GO:0000111">
    <property type="term" value="C:nucleotide-excision repair factor 2 complex"/>
    <property type="evidence" value="ECO:0007669"/>
    <property type="project" value="TreeGrafter"/>
</dbReference>
<dbReference type="InterPro" id="IPR018325">
    <property type="entry name" value="Rad4/PNGase_transGLS-fold"/>
</dbReference>
<evidence type="ECO:0000313" key="12">
    <source>
        <dbReference type="Proteomes" id="UP000310189"/>
    </source>
</evidence>
<dbReference type="SMART" id="SM01032">
    <property type="entry name" value="BHD_3"/>
    <property type="match status" value="1"/>
</dbReference>
<dbReference type="NCBIfam" id="TIGR00605">
    <property type="entry name" value="rad4"/>
    <property type="match status" value="1"/>
</dbReference>
<proteinExistence type="inferred from homology"/>
<dbReference type="Pfam" id="PF10405">
    <property type="entry name" value="BHD_3"/>
    <property type="match status" value="1"/>
</dbReference>
<feature type="compositionally biased region" description="Basic and acidic residues" evidence="7">
    <location>
        <begin position="900"/>
        <end position="912"/>
    </location>
</feature>
<name>A0A4T0FPS6_9BASI</name>
<dbReference type="InterPro" id="IPR036985">
    <property type="entry name" value="Transglutaminase-like_sf"/>
</dbReference>
<evidence type="ECO:0000259" key="10">
    <source>
        <dbReference type="SMART" id="SM01032"/>
    </source>
</evidence>
<dbReference type="PANTHER" id="PTHR12135">
    <property type="entry name" value="DNA REPAIR PROTEIN XP-C / RAD4"/>
    <property type="match status" value="1"/>
</dbReference>
<dbReference type="Gene3D" id="3.90.260.10">
    <property type="entry name" value="Transglutaminase-like"/>
    <property type="match status" value="1"/>
</dbReference>
<feature type="compositionally biased region" description="Basic residues" evidence="7">
    <location>
        <begin position="343"/>
        <end position="352"/>
    </location>
</feature>
<dbReference type="GO" id="GO:0005737">
    <property type="term" value="C:cytoplasm"/>
    <property type="evidence" value="ECO:0007669"/>
    <property type="project" value="TreeGrafter"/>
</dbReference>
<feature type="compositionally biased region" description="Basic residues" evidence="7">
    <location>
        <begin position="869"/>
        <end position="880"/>
    </location>
</feature>
<feature type="compositionally biased region" description="Acidic residues" evidence="7">
    <location>
        <begin position="1"/>
        <end position="11"/>
    </location>
</feature>
<evidence type="ECO:0000256" key="1">
    <source>
        <dbReference type="ARBA" id="ARBA00004123"/>
    </source>
</evidence>
<dbReference type="Proteomes" id="UP000310189">
    <property type="component" value="Unassembled WGS sequence"/>
</dbReference>
<gene>
    <name evidence="11" type="ORF">E3P99_01568</name>
</gene>
<evidence type="ECO:0008006" key="13">
    <source>
        <dbReference type="Google" id="ProtNLM"/>
    </source>
</evidence>
<dbReference type="InterPro" id="IPR042488">
    <property type="entry name" value="Rad4_BHD3_sf"/>
</dbReference>
<dbReference type="GO" id="GO:0006289">
    <property type="term" value="P:nucleotide-excision repair"/>
    <property type="evidence" value="ECO:0007669"/>
    <property type="project" value="InterPro"/>
</dbReference>
<comment type="subcellular location">
    <subcellularLocation>
        <location evidence="1">Nucleus</location>
    </subcellularLocation>
</comment>
<dbReference type="GO" id="GO:0003684">
    <property type="term" value="F:damaged DNA binding"/>
    <property type="evidence" value="ECO:0007669"/>
    <property type="project" value="InterPro"/>
</dbReference>
<dbReference type="OrthoDB" id="300780at2759"/>
<feature type="region of interest" description="Disordered" evidence="7">
    <location>
        <begin position="335"/>
        <end position="361"/>
    </location>
</feature>
<dbReference type="Pfam" id="PF10404">
    <property type="entry name" value="BHD_2"/>
    <property type="match status" value="1"/>
</dbReference>
<reference evidence="11 12" key="1">
    <citation type="submission" date="2019-03" db="EMBL/GenBank/DDBJ databases">
        <title>Sequencing 23 genomes of Wallemia ichthyophaga.</title>
        <authorList>
            <person name="Gostincar C."/>
        </authorList>
    </citation>
    <scope>NUCLEOTIDE SEQUENCE [LARGE SCALE GENOMIC DNA]</scope>
    <source>
        <strain evidence="11 12">EXF-5753</strain>
    </source>
</reference>
<keyword evidence="12" id="KW-1185">Reference proteome</keyword>
<evidence type="ECO:0000256" key="5">
    <source>
        <dbReference type="ARBA" id="ARBA00023204"/>
    </source>
</evidence>
<dbReference type="Pfam" id="PF10403">
    <property type="entry name" value="BHD_1"/>
    <property type="match status" value="1"/>
</dbReference>
<keyword evidence="5" id="KW-0234">DNA repair</keyword>
<dbReference type="Gene3D" id="3.30.70.2460">
    <property type="entry name" value="Rad4, beta-hairpin domain BHD3"/>
    <property type="match status" value="1"/>
</dbReference>
<dbReference type="PANTHER" id="PTHR12135:SF0">
    <property type="entry name" value="DNA REPAIR PROTEIN COMPLEMENTING XP-C CELLS"/>
    <property type="match status" value="1"/>
</dbReference>
<comment type="caution">
    <text evidence="11">The sequence shown here is derived from an EMBL/GenBank/DDBJ whole genome shotgun (WGS) entry which is preliminary data.</text>
</comment>
<dbReference type="InterPro" id="IPR018026">
    <property type="entry name" value="DNA_repair_Rad4-like"/>
</dbReference>
<evidence type="ECO:0000256" key="7">
    <source>
        <dbReference type="SAM" id="MobiDB-lite"/>
    </source>
</evidence>
<dbReference type="Gene3D" id="3.30.60.290">
    <property type="entry name" value="Rad4, beta-hairpin domain BHD2"/>
    <property type="match status" value="1"/>
</dbReference>
<keyword evidence="3" id="KW-0227">DNA damage</keyword>
<evidence type="ECO:0000259" key="9">
    <source>
        <dbReference type="SMART" id="SM01031"/>
    </source>
</evidence>
<feature type="compositionally biased region" description="Acidic residues" evidence="7">
    <location>
        <begin position="918"/>
        <end position="937"/>
    </location>
</feature>
<dbReference type="Pfam" id="PF03835">
    <property type="entry name" value="Rad4"/>
    <property type="match status" value="1"/>
</dbReference>
<evidence type="ECO:0000256" key="4">
    <source>
        <dbReference type="ARBA" id="ARBA00023125"/>
    </source>
</evidence>
<accession>A0A4T0FPS6</accession>
<feature type="compositionally biased region" description="Acidic residues" evidence="7">
    <location>
        <begin position="52"/>
        <end position="64"/>
    </location>
</feature>
<feature type="compositionally biased region" description="Polar residues" evidence="7">
    <location>
        <begin position="767"/>
        <end position="776"/>
    </location>
</feature>
<feature type="compositionally biased region" description="Low complexity" evidence="7">
    <location>
        <begin position="25"/>
        <end position="43"/>
    </location>
</feature>
<dbReference type="SMART" id="SM01030">
    <property type="entry name" value="BHD_1"/>
    <property type="match status" value="1"/>
</dbReference>
<organism evidence="11 12">
    <name type="scientific">Wallemia hederae</name>
    <dbReference type="NCBI Taxonomy" id="1540922"/>
    <lineage>
        <taxon>Eukaryota</taxon>
        <taxon>Fungi</taxon>
        <taxon>Dikarya</taxon>
        <taxon>Basidiomycota</taxon>
        <taxon>Wallemiomycotina</taxon>
        <taxon>Wallemiomycetes</taxon>
        <taxon>Wallemiales</taxon>
        <taxon>Wallemiaceae</taxon>
        <taxon>Wallemia</taxon>
    </lineage>
</organism>